<evidence type="ECO:0000256" key="1">
    <source>
        <dbReference type="ARBA" id="ARBA00022485"/>
    </source>
</evidence>
<evidence type="ECO:0000256" key="4">
    <source>
        <dbReference type="ARBA" id="ARBA00023014"/>
    </source>
</evidence>
<proteinExistence type="predicted"/>
<reference evidence="6" key="1">
    <citation type="submission" date="2019-08" db="EMBL/GenBank/DDBJ databases">
        <authorList>
            <person name="Kucharzyk K."/>
            <person name="Murdoch R.W."/>
            <person name="Higgins S."/>
            <person name="Loffler F."/>
        </authorList>
    </citation>
    <scope>NUCLEOTIDE SEQUENCE</scope>
</reference>
<name>A0A644X7M8_9ZZZZ</name>
<dbReference type="PROSITE" id="PS51379">
    <property type="entry name" value="4FE4S_FER_2"/>
    <property type="match status" value="2"/>
</dbReference>
<dbReference type="InterPro" id="IPR017900">
    <property type="entry name" value="4Fe4S_Fe_S_CS"/>
</dbReference>
<gene>
    <name evidence="6" type="ORF">SDC9_58538</name>
</gene>
<dbReference type="InterPro" id="IPR050572">
    <property type="entry name" value="Fe-S_Ferredoxin"/>
</dbReference>
<dbReference type="SUPFAM" id="SSF54862">
    <property type="entry name" value="4Fe-4S ferredoxins"/>
    <property type="match status" value="1"/>
</dbReference>
<organism evidence="6">
    <name type="scientific">bioreactor metagenome</name>
    <dbReference type="NCBI Taxonomy" id="1076179"/>
    <lineage>
        <taxon>unclassified sequences</taxon>
        <taxon>metagenomes</taxon>
        <taxon>ecological metagenomes</taxon>
    </lineage>
</organism>
<dbReference type="AlphaFoldDB" id="A0A644X7M8"/>
<dbReference type="PANTHER" id="PTHR43687">
    <property type="entry name" value="ADENYLYLSULFATE REDUCTASE, BETA SUBUNIT"/>
    <property type="match status" value="1"/>
</dbReference>
<dbReference type="PROSITE" id="PS00198">
    <property type="entry name" value="4FE4S_FER_1"/>
    <property type="match status" value="1"/>
</dbReference>
<dbReference type="GO" id="GO:0051539">
    <property type="term" value="F:4 iron, 4 sulfur cluster binding"/>
    <property type="evidence" value="ECO:0007669"/>
    <property type="project" value="UniProtKB-KW"/>
</dbReference>
<evidence type="ECO:0000313" key="6">
    <source>
        <dbReference type="EMBL" id="MPM12186.1"/>
    </source>
</evidence>
<sequence length="93" mass="9798">MAKSWYPVIDYSSCTECGTCSSKCPHQVYDMKKAPVPVVLNPASCIDHCHGCGNRCPVGAITYVGDDTSWTPPHGEIRQDEPACGCGGGSCCG</sequence>
<dbReference type="Pfam" id="PF13187">
    <property type="entry name" value="Fer4_9"/>
    <property type="match status" value="1"/>
</dbReference>
<keyword evidence="3" id="KW-0408">Iron</keyword>
<dbReference type="PANTHER" id="PTHR43687:SF1">
    <property type="entry name" value="FERREDOXIN III"/>
    <property type="match status" value="1"/>
</dbReference>
<dbReference type="GO" id="GO:0046872">
    <property type="term" value="F:metal ion binding"/>
    <property type="evidence" value="ECO:0007669"/>
    <property type="project" value="UniProtKB-KW"/>
</dbReference>
<accession>A0A644X7M8</accession>
<evidence type="ECO:0000256" key="3">
    <source>
        <dbReference type="ARBA" id="ARBA00023004"/>
    </source>
</evidence>
<dbReference type="Gene3D" id="3.30.70.20">
    <property type="match status" value="1"/>
</dbReference>
<dbReference type="InterPro" id="IPR017896">
    <property type="entry name" value="4Fe4S_Fe-S-bd"/>
</dbReference>
<feature type="domain" description="4Fe-4S ferredoxin-type" evidence="5">
    <location>
        <begin position="5"/>
        <end position="34"/>
    </location>
</feature>
<dbReference type="EMBL" id="VSSQ01001933">
    <property type="protein sequence ID" value="MPM12186.1"/>
    <property type="molecule type" value="Genomic_DNA"/>
</dbReference>
<evidence type="ECO:0000259" key="5">
    <source>
        <dbReference type="PROSITE" id="PS51379"/>
    </source>
</evidence>
<keyword evidence="1" id="KW-0004">4Fe-4S</keyword>
<comment type="caution">
    <text evidence="6">The sequence shown here is derived from an EMBL/GenBank/DDBJ whole genome shotgun (WGS) entry which is preliminary data.</text>
</comment>
<keyword evidence="4" id="KW-0411">Iron-sulfur</keyword>
<keyword evidence="2" id="KW-0479">Metal-binding</keyword>
<evidence type="ECO:0000256" key="2">
    <source>
        <dbReference type="ARBA" id="ARBA00022723"/>
    </source>
</evidence>
<protein>
    <recommendedName>
        <fullName evidence="5">4Fe-4S ferredoxin-type domain-containing protein</fullName>
    </recommendedName>
</protein>
<feature type="domain" description="4Fe-4S ferredoxin-type" evidence="5">
    <location>
        <begin position="36"/>
        <end position="66"/>
    </location>
</feature>